<proteinExistence type="inferred from homology"/>
<evidence type="ECO:0000256" key="9">
    <source>
        <dbReference type="ARBA" id="ARBA00023121"/>
    </source>
</evidence>
<dbReference type="OMA" id="HMARARM"/>
<sequence>MSSGKHDIKKKGRPKKLRSQVALPGPWRNSSWVNSFGGKGASPLKYQEVSPGFVLRQLLVLIEKGKFIDASQLVNKITMDALKDVVKDIPIESTIECIPQSLILLESLYSRLFISDADNFPVEQFQVEVMVFHIVRYLSMLQSSMEYKYPKPEDAKKSIMNILRIVLHVNPDLVRTLYKRKKLMDTALQGIGEHGLIEMNGSLVSLHDALKREIGRNITAYRGAVNTLEHLSFSRTKPISLALNGDKKSSHGHNHQALTKLNESQVKSRLFKNKALLNAIESSINSQLPALVATLKNRIEYDKSALLAFGKLKSEIKTFSSHTKVVPLLAQYSSSLHSVLNMFKELLDEHCVSDKSSYSTLGYHSDEEDMLSVQEAADDNVSPKPVEQPETEENTPKETPPADPIEQILNPLLGEQTSLDKLSLPGEEAPEKRSRWWNHHKRSRSVDVGGNRGGQRRRLSAGSESGVLRSRSRSADRIAISKPRRESVEESQEFQTMMTRIRDMSASSPAIGRRQLERRGISQPRSRDSSISPAALRKHFFGGGSQSPSMSSQTDLKDDLDPLYATIKPKSQRTKSSDKEASKDDKDLSQRLEDALKERDHLAEREKKLAKENDRLKDLLRLVTMEMEKMKEGRSESANDEVFLLSPDSVENGPRVAAELALVANPVEGFVVSSGAGSSVSDGVSPVLSEAIPVPEQFATPDPVASAESPDSPSEQVYILSTDQPNRSPPQSRKTASFVEQQKAVLREQAERLSQSFSKIHHQPPEELPESIVKQRKASFERQVQASQQEPSKSPPQVKRLANLDEKPDVPSLAAPQEQVSSDKQEEGRGDLETVKPSQNETIQVGSSSDDEQSPAPSAGTLQPDNEPREPVVKQESLTEPTSSMDYQEPAESPAPIDEPQPTAHKNAKSAVLFNQPHLAPIPETSSPVLHLKSASLVKQARSPDGSNNRPSKKVEQRKSKTTHTNRHLPKNIIRGVMDDLLYDYDKLYSEQRAVAWTGLTIPPEDKDALLFSVIVFAFQSAQTTIHELHMARARMLLIPTTDDEESVSSYTMDIRPDNRSQVELLEHLRKMGDSFDLNPMITDILERLYETSEHAPLLQSSAPLTKFVTSCVSLAWQLSIQSAPYVIDFELRSFDASLHQRAQGCNRKSARVKEHIWPSLLESSKGMCVYKGVVIT</sequence>
<dbReference type="Pfam" id="PF16026">
    <property type="entry name" value="MIEAP"/>
    <property type="match status" value="1"/>
</dbReference>
<evidence type="ECO:0000256" key="2">
    <source>
        <dbReference type="ARBA" id="ARBA00004305"/>
    </source>
</evidence>
<evidence type="ECO:0000256" key="7">
    <source>
        <dbReference type="ARBA" id="ARBA00022787"/>
    </source>
</evidence>
<feature type="compositionally biased region" description="Polar residues" evidence="13">
    <location>
        <begin position="782"/>
        <end position="792"/>
    </location>
</feature>
<dbReference type="InterPro" id="IPR026169">
    <property type="entry name" value="MIEAP"/>
</dbReference>
<evidence type="ECO:0000256" key="12">
    <source>
        <dbReference type="ARBA" id="ARBA00032687"/>
    </source>
</evidence>
<evidence type="ECO:0000256" key="10">
    <source>
        <dbReference type="ARBA" id="ARBA00023128"/>
    </source>
</evidence>
<feature type="region of interest" description="Disordered" evidence="13">
    <location>
        <begin position="1"/>
        <end position="21"/>
    </location>
</feature>
<dbReference type="RefSeq" id="XP_022097760.1">
    <property type="nucleotide sequence ID" value="XM_022242068.1"/>
</dbReference>
<feature type="compositionally biased region" description="Basic and acidic residues" evidence="13">
    <location>
        <begin position="575"/>
        <end position="611"/>
    </location>
</feature>
<feature type="compositionally biased region" description="Basic and acidic residues" evidence="13">
    <location>
        <begin position="821"/>
        <end position="834"/>
    </location>
</feature>
<feature type="compositionally biased region" description="Polar residues" evidence="13">
    <location>
        <begin position="836"/>
        <end position="848"/>
    </location>
</feature>
<comment type="similarity">
    <text evidence="4">Belongs to the MIEAP family.</text>
</comment>
<evidence type="ECO:0000256" key="8">
    <source>
        <dbReference type="ARBA" id="ARBA00023054"/>
    </source>
</evidence>
<dbReference type="GO" id="GO:0005741">
    <property type="term" value="C:mitochondrial outer membrane"/>
    <property type="evidence" value="ECO:0007669"/>
    <property type="project" value="UniProtKB-SubCell"/>
</dbReference>
<evidence type="ECO:0000256" key="5">
    <source>
        <dbReference type="ARBA" id="ARBA00019863"/>
    </source>
</evidence>
<feature type="compositionally biased region" description="Polar residues" evidence="13">
    <location>
        <begin position="709"/>
        <end position="740"/>
    </location>
</feature>
<gene>
    <name evidence="16" type="primary">LOC110983109</name>
</gene>
<organism evidence="15 16">
    <name type="scientific">Acanthaster planci</name>
    <name type="common">Crown-of-thorns starfish</name>
    <dbReference type="NCBI Taxonomy" id="133434"/>
    <lineage>
        <taxon>Eukaryota</taxon>
        <taxon>Metazoa</taxon>
        <taxon>Echinodermata</taxon>
        <taxon>Eleutherozoa</taxon>
        <taxon>Asterozoa</taxon>
        <taxon>Asteroidea</taxon>
        <taxon>Valvatacea</taxon>
        <taxon>Valvatida</taxon>
        <taxon>Acanthasteridae</taxon>
        <taxon>Acanthaster</taxon>
    </lineage>
</organism>
<evidence type="ECO:0000313" key="16">
    <source>
        <dbReference type="RefSeq" id="XP_022097760.1"/>
    </source>
</evidence>
<dbReference type="AlphaFoldDB" id="A0A8B7YZ30"/>
<evidence type="ECO:0000313" key="15">
    <source>
        <dbReference type="Proteomes" id="UP000694845"/>
    </source>
</evidence>
<keyword evidence="8" id="KW-0175">Coiled coil</keyword>
<keyword evidence="7" id="KW-1000">Mitochondrion outer membrane</keyword>
<keyword evidence="6" id="KW-0963">Cytoplasm</keyword>
<feature type="compositionally biased region" description="Basic residues" evidence="13">
    <location>
        <begin position="7"/>
        <end position="18"/>
    </location>
</feature>
<dbReference type="PANTHER" id="PTHR21771">
    <property type="entry name" value="MITOCHONDRIA-EATING PROTEIN-RELATED"/>
    <property type="match status" value="1"/>
</dbReference>
<dbReference type="GO" id="GO:0005759">
    <property type="term" value="C:mitochondrial matrix"/>
    <property type="evidence" value="ECO:0007669"/>
    <property type="project" value="UniProtKB-SubCell"/>
</dbReference>
<evidence type="ECO:0000256" key="6">
    <source>
        <dbReference type="ARBA" id="ARBA00022490"/>
    </source>
</evidence>
<feature type="region of interest" description="Disordered" evidence="13">
    <location>
        <begin position="423"/>
        <end position="611"/>
    </location>
</feature>
<dbReference type="KEGG" id="aplc:110983109"/>
<dbReference type="GO" id="GO:0035695">
    <property type="term" value="P:mitophagy by internal vacuole formation"/>
    <property type="evidence" value="ECO:0007669"/>
    <property type="project" value="TreeGrafter"/>
</dbReference>
<evidence type="ECO:0000259" key="14">
    <source>
        <dbReference type="Pfam" id="PF16026"/>
    </source>
</evidence>
<protein>
    <recommendedName>
        <fullName evidence="5">Mitochondria-eating protein</fullName>
    </recommendedName>
    <alternativeName>
        <fullName evidence="12">Spermatogenesis-associated protein 18</fullName>
    </alternativeName>
</protein>
<feature type="region of interest" description="Disordered" evidence="13">
    <location>
        <begin position="692"/>
        <end position="906"/>
    </location>
</feature>
<feature type="domain" description="Mitochondria-eating protein C-terminal" evidence="14">
    <location>
        <begin position="980"/>
        <end position="1177"/>
    </location>
</feature>
<feature type="region of interest" description="Disordered" evidence="13">
    <location>
        <begin position="376"/>
        <end position="405"/>
    </location>
</feature>
<name>A0A8B7YZ30_ACAPL</name>
<dbReference type="InterPro" id="IPR031981">
    <property type="entry name" value="MIEAP_C"/>
</dbReference>
<keyword evidence="9" id="KW-0446">Lipid-binding</keyword>
<feature type="region of interest" description="Disordered" evidence="13">
    <location>
        <begin position="937"/>
        <end position="966"/>
    </location>
</feature>
<dbReference type="PANTHER" id="PTHR21771:SF1">
    <property type="entry name" value="MITOCHONDRIA-EATING PROTEIN"/>
    <property type="match status" value="1"/>
</dbReference>
<keyword evidence="15" id="KW-1185">Reference proteome</keyword>
<dbReference type="Proteomes" id="UP000694845">
    <property type="component" value="Unplaced"/>
</dbReference>
<dbReference type="GO" id="GO:0035694">
    <property type="term" value="P:mitochondrial protein catabolic process"/>
    <property type="evidence" value="ECO:0007669"/>
    <property type="project" value="InterPro"/>
</dbReference>
<feature type="compositionally biased region" description="Basic and acidic residues" evidence="13">
    <location>
        <begin position="514"/>
        <end position="528"/>
    </location>
</feature>
<evidence type="ECO:0000256" key="4">
    <source>
        <dbReference type="ARBA" id="ARBA00008233"/>
    </source>
</evidence>
<evidence type="ECO:0000256" key="11">
    <source>
        <dbReference type="ARBA" id="ARBA00023136"/>
    </source>
</evidence>
<dbReference type="OrthoDB" id="6047381at2759"/>
<accession>A0A8B7YZ30</accession>
<dbReference type="GeneID" id="110983109"/>
<evidence type="ECO:0000256" key="3">
    <source>
        <dbReference type="ARBA" id="ARBA00004496"/>
    </source>
</evidence>
<reference evidence="16" key="1">
    <citation type="submission" date="2025-08" db="UniProtKB">
        <authorList>
            <consortium name="RefSeq"/>
        </authorList>
    </citation>
    <scope>IDENTIFICATION</scope>
</reference>
<dbReference type="GO" id="GO:0008289">
    <property type="term" value="F:lipid binding"/>
    <property type="evidence" value="ECO:0007669"/>
    <property type="project" value="UniProtKB-KW"/>
</dbReference>
<feature type="compositionally biased region" description="Polar residues" evidence="13">
    <location>
        <begin position="876"/>
        <end position="886"/>
    </location>
</feature>
<keyword evidence="10" id="KW-0496">Mitochondrion</keyword>
<comment type="subcellular location">
    <subcellularLocation>
        <location evidence="3">Cytoplasm</location>
    </subcellularLocation>
    <subcellularLocation>
        <location evidence="2">Mitochondrion matrix</location>
    </subcellularLocation>
    <subcellularLocation>
        <location evidence="1">Mitochondrion outer membrane</location>
    </subcellularLocation>
</comment>
<keyword evidence="11" id="KW-0472">Membrane</keyword>
<evidence type="ECO:0000256" key="13">
    <source>
        <dbReference type="SAM" id="MobiDB-lite"/>
    </source>
</evidence>
<evidence type="ECO:0000256" key="1">
    <source>
        <dbReference type="ARBA" id="ARBA00004294"/>
    </source>
</evidence>